<comment type="caution">
    <text evidence="1">The sequence shown here is derived from an EMBL/GenBank/DDBJ whole genome shotgun (WGS) entry which is preliminary data.</text>
</comment>
<dbReference type="Proteomes" id="UP001295684">
    <property type="component" value="Unassembled WGS sequence"/>
</dbReference>
<evidence type="ECO:0000313" key="1">
    <source>
        <dbReference type="EMBL" id="CAI2383517.1"/>
    </source>
</evidence>
<organism evidence="1 2">
    <name type="scientific">Euplotes crassus</name>
    <dbReference type="NCBI Taxonomy" id="5936"/>
    <lineage>
        <taxon>Eukaryota</taxon>
        <taxon>Sar</taxon>
        <taxon>Alveolata</taxon>
        <taxon>Ciliophora</taxon>
        <taxon>Intramacronucleata</taxon>
        <taxon>Spirotrichea</taxon>
        <taxon>Hypotrichia</taxon>
        <taxon>Euplotida</taxon>
        <taxon>Euplotidae</taxon>
        <taxon>Moneuplotes</taxon>
    </lineage>
</organism>
<sequence length="130" mass="14828">MQNPDLTSKTDRIMDRFTFIKAIMVADKEDGVEIFENKRLNEEEAINDLAGGISAVRYAMADMCNTILDQEVKSIVIKFDKLTVFKRILYSNIILIIICDTKGLDISVLYDLGDEIEENFKSLSKIIDEI</sequence>
<protein>
    <submittedName>
        <fullName evidence="1">Uncharacterized protein</fullName>
    </submittedName>
</protein>
<reference evidence="1" key="1">
    <citation type="submission" date="2023-07" db="EMBL/GenBank/DDBJ databases">
        <authorList>
            <consortium name="AG Swart"/>
            <person name="Singh M."/>
            <person name="Singh A."/>
            <person name="Seah K."/>
            <person name="Emmerich C."/>
        </authorList>
    </citation>
    <scope>NUCLEOTIDE SEQUENCE</scope>
    <source>
        <strain evidence="1">DP1</strain>
    </source>
</reference>
<dbReference type="Gene3D" id="3.30.450.30">
    <property type="entry name" value="Dynein light chain 2a, cytoplasmic"/>
    <property type="match status" value="1"/>
</dbReference>
<gene>
    <name evidence="1" type="ORF">ECRASSUSDP1_LOCUS25020</name>
</gene>
<dbReference type="SUPFAM" id="SSF103196">
    <property type="entry name" value="Roadblock/LC7 domain"/>
    <property type="match status" value="1"/>
</dbReference>
<keyword evidence="2" id="KW-1185">Reference proteome</keyword>
<evidence type="ECO:0000313" key="2">
    <source>
        <dbReference type="Proteomes" id="UP001295684"/>
    </source>
</evidence>
<dbReference type="EMBL" id="CAMPGE010025793">
    <property type="protein sequence ID" value="CAI2383517.1"/>
    <property type="molecule type" value="Genomic_DNA"/>
</dbReference>
<name>A0AAD1Y2L6_EUPCR</name>
<accession>A0AAD1Y2L6</accession>
<dbReference type="AlphaFoldDB" id="A0AAD1Y2L6"/>
<proteinExistence type="predicted"/>